<protein>
    <recommendedName>
        <fullName evidence="2">Proline--tRNA ligase</fullName>
        <ecNumber evidence="1">6.1.1.15</ecNumber>
    </recommendedName>
    <alternativeName>
        <fullName evidence="8">Prolyl-tRNA synthetase</fullName>
    </alternativeName>
</protein>
<evidence type="ECO:0000256" key="7">
    <source>
        <dbReference type="ARBA" id="ARBA00023146"/>
    </source>
</evidence>
<evidence type="ECO:0000256" key="3">
    <source>
        <dbReference type="ARBA" id="ARBA00022598"/>
    </source>
</evidence>
<organism evidence="11 12">
    <name type="scientific">Candidatus Chaera renei</name>
    <dbReference type="NCBI Taxonomy" id="2506947"/>
    <lineage>
        <taxon>Bacteria</taxon>
        <taxon>Candidatus Saccharimonadota</taxon>
        <taxon>Candidatus Saccharimonadia</taxon>
        <taxon>Candidatus Saccharimonadales</taxon>
        <taxon>Candidatus Saccharimonadaceae</taxon>
        <taxon>Candidatus Chaera</taxon>
    </lineage>
</organism>
<comment type="caution">
    <text evidence="11">The sequence shown here is derived from an EMBL/GenBank/DDBJ whole genome shotgun (WGS) entry which is preliminary data.</text>
</comment>
<dbReference type="PANTHER" id="PTHR42753:SF2">
    <property type="entry name" value="PROLINE--TRNA LIGASE"/>
    <property type="match status" value="1"/>
</dbReference>
<dbReference type="EMBL" id="SCKW01000024">
    <property type="protein sequence ID" value="RWZ78988.1"/>
    <property type="molecule type" value="Genomic_DNA"/>
</dbReference>
<dbReference type="Proteomes" id="UP000289269">
    <property type="component" value="Unassembled WGS sequence"/>
</dbReference>
<reference evidence="11" key="1">
    <citation type="submission" date="2019-01" db="EMBL/GenBank/DDBJ databases">
        <title>Genomic signatures and co-occurrence patterns of the ultra-small Saccharimodia (Patescibacteria phylum) suggest a symbiotic lifestyle.</title>
        <authorList>
            <person name="Lemos L."/>
            <person name="Medeiros J."/>
            <person name="Andreote F."/>
            <person name="Fernandes G."/>
            <person name="Varani A."/>
            <person name="Oliveira G."/>
            <person name="Pylro V."/>
        </authorList>
    </citation>
    <scope>NUCLEOTIDE SEQUENCE [LARGE SCALE GENOMIC DNA]</scope>
    <source>
        <strain evidence="11">AMD01</strain>
    </source>
</reference>
<evidence type="ECO:0000313" key="11">
    <source>
        <dbReference type="EMBL" id="RWZ78988.1"/>
    </source>
</evidence>
<evidence type="ECO:0000256" key="1">
    <source>
        <dbReference type="ARBA" id="ARBA00012831"/>
    </source>
</evidence>
<gene>
    <name evidence="11" type="ORF">EOT04_02525</name>
</gene>
<dbReference type="InterPro" id="IPR002316">
    <property type="entry name" value="Pro-tRNA-ligase_IIa"/>
</dbReference>
<dbReference type="InterPro" id="IPR002314">
    <property type="entry name" value="aa-tRNA-synt_IIb"/>
</dbReference>
<dbReference type="Pfam" id="PF00587">
    <property type="entry name" value="tRNA-synt_2b"/>
    <property type="match status" value="1"/>
</dbReference>
<dbReference type="PRINTS" id="PR01046">
    <property type="entry name" value="TRNASYNTHPRO"/>
</dbReference>
<dbReference type="AlphaFoldDB" id="A0A4Q0AIR3"/>
<dbReference type="PANTHER" id="PTHR42753">
    <property type="entry name" value="MITOCHONDRIAL RIBOSOME PROTEIN L39/PROLYL-TRNA LIGASE FAMILY MEMBER"/>
    <property type="match status" value="1"/>
</dbReference>
<keyword evidence="7" id="KW-0030">Aminoacyl-tRNA synthetase</keyword>
<proteinExistence type="predicted"/>
<dbReference type="Gene3D" id="3.30.930.10">
    <property type="entry name" value="Bira Bifunctional Protein, Domain 2"/>
    <property type="match status" value="1"/>
</dbReference>
<comment type="catalytic activity">
    <reaction evidence="9">
        <text>tRNA(Pro) + L-proline + ATP = L-prolyl-tRNA(Pro) + AMP + diphosphate</text>
        <dbReference type="Rhea" id="RHEA:14305"/>
        <dbReference type="Rhea" id="RHEA-COMP:9700"/>
        <dbReference type="Rhea" id="RHEA-COMP:9702"/>
        <dbReference type="ChEBI" id="CHEBI:30616"/>
        <dbReference type="ChEBI" id="CHEBI:33019"/>
        <dbReference type="ChEBI" id="CHEBI:60039"/>
        <dbReference type="ChEBI" id="CHEBI:78442"/>
        <dbReference type="ChEBI" id="CHEBI:78532"/>
        <dbReference type="ChEBI" id="CHEBI:456215"/>
        <dbReference type="EC" id="6.1.1.15"/>
    </reaction>
</comment>
<evidence type="ECO:0000256" key="6">
    <source>
        <dbReference type="ARBA" id="ARBA00022917"/>
    </source>
</evidence>
<dbReference type="GO" id="GO:0004827">
    <property type="term" value="F:proline-tRNA ligase activity"/>
    <property type="evidence" value="ECO:0007669"/>
    <property type="project" value="UniProtKB-EC"/>
</dbReference>
<evidence type="ECO:0000256" key="5">
    <source>
        <dbReference type="ARBA" id="ARBA00022840"/>
    </source>
</evidence>
<dbReference type="InterPro" id="IPR006195">
    <property type="entry name" value="aa-tRNA-synth_II"/>
</dbReference>
<dbReference type="InterPro" id="IPR004154">
    <property type="entry name" value="Anticodon-bd"/>
</dbReference>
<accession>A0A4Q0AIR3</accession>
<evidence type="ECO:0000256" key="9">
    <source>
        <dbReference type="ARBA" id="ARBA00047671"/>
    </source>
</evidence>
<evidence type="ECO:0000259" key="10">
    <source>
        <dbReference type="PROSITE" id="PS50862"/>
    </source>
</evidence>
<sequence length="417" mass="47000">MRWSQLFTKTRREVSSSEAAANARLLIQAGYIHKEMAGVYAYLPLGKRVLDKIANIVRQEMNGIGGLEVQMTVLQPKELWQKTGRWDDNKIDNWFKTRLKNGSELGVGLTHEEPIVDAVGEYLKSYKDLPLLIYQIQNKFRNELRAKSGLLRGREFVMKDMYSFAASPRQHDEIYQTVLEAYGRVYARLGIGEITFRTFADGGIFTDKFSDEFQTISPVGEDTILVDRSKKVAVNQEIMRSPGLAKLGLNTDSMENARGVEVGNTFHLETKYTDALGVNFTDAEGKQQPVYMGCYGIGISRLMGLLAEHFADDKGLSWPDGVAPFKVHLLSLGQDKKIIEAADGLYDLFNSKQVEVFYDDRPARPGEKLADSELLGIPHRLVVGHRFLQDGRFEYAARRDLSKAGLLTEEQIFATIL</sequence>
<dbReference type="InterPro" id="IPR036621">
    <property type="entry name" value="Anticodon-bd_dom_sf"/>
</dbReference>
<dbReference type="EC" id="6.1.1.15" evidence="1"/>
<name>A0A4Q0AIR3_9BACT</name>
<dbReference type="GO" id="GO:0005524">
    <property type="term" value="F:ATP binding"/>
    <property type="evidence" value="ECO:0007669"/>
    <property type="project" value="UniProtKB-KW"/>
</dbReference>
<evidence type="ECO:0000256" key="2">
    <source>
        <dbReference type="ARBA" id="ARBA00019110"/>
    </source>
</evidence>
<dbReference type="SUPFAM" id="SSF55681">
    <property type="entry name" value="Class II aaRS and biotin synthetases"/>
    <property type="match status" value="1"/>
</dbReference>
<dbReference type="GO" id="GO:0006433">
    <property type="term" value="P:prolyl-tRNA aminoacylation"/>
    <property type="evidence" value="ECO:0007669"/>
    <property type="project" value="InterPro"/>
</dbReference>
<dbReference type="PROSITE" id="PS50862">
    <property type="entry name" value="AA_TRNA_LIGASE_II"/>
    <property type="match status" value="1"/>
</dbReference>
<dbReference type="InterPro" id="IPR045864">
    <property type="entry name" value="aa-tRNA-synth_II/BPL/LPL"/>
</dbReference>
<keyword evidence="3" id="KW-0436">Ligase</keyword>
<dbReference type="SUPFAM" id="SSF52954">
    <property type="entry name" value="Class II aaRS ABD-related"/>
    <property type="match status" value="1"/>
</dbReference>
<keyword evidence="4" id="KW-0547">Nucleotide-binding</keyword>
<dbReference type="GO" id="GO:0005737">
    <property type="term" value="C:cytoplasm"/>
    <property type="evidence" value="ECO:0007669"/>
    <property type="project" value="InterPro"/>
</dbReference>
<evidence type="ECO:0000256" key="8">
    <source>
        <dbReference type="ARBA" id="ARBA00029731"/>
    </source>
</evidence>
<keyword evidence="12" id="KW-1185">Reference proteome</keyword>
<dbReference type="Gene3D" id="3.40.50.800">
    <property type="entry name" value="Anticodon-binding domain"/>
    <property type="match status" value="1"/>
</dbReference>
<feature type="domain" description="Aminoacyl-transfer RNA synthetases class-II family profile" evidence="10">
    <location>
        <begin position="38"/>
        <end position="319"/>
    </location>
</feature>
<evidence type="ECO:0000313" key="12">
    <source>
        <dbReference type="Proteomes" id="UP000289269"/>
    </source>
</evidence>
<evidence type="ECO:0000256" key="4">
    <source>
        <dbReference type="ARBA" id="ARBA00022741"/>
    </source>
</evidence>
<keyword evidence="5" id="KW-0067">ATP-binding</keyword>
<dbReference type="InterPro" id="IPR050062">
    <property type="entry name" value="Pro-tRNA_synthetase"/>
</dbReference>
<dbReference type="Pfam" id="PF03129">
    <property type="entry name" value="HGTP_anticodon"/>
    <property type="match status" value="1"/>
</dbReference>
<dbReference type="InterPro" id="IPR044140">
    <property type="entry name" value="ProRS_anticodon_short"/>
</dbReference>
<dbReference type="CDD" id="cd00861">
    <property type="entry name" value="ProRS_anticodon_short"/>
    <property type="match status" value="1"/>
</dbReference>
<keyword evidence="6" id="KW-0648">Protein biosynthesis</keyword>